<name>A0A2P9HFI1_9HYPH</name>
<organism evidence="1 2">
    <name type="scientific">Ochrobactrum soli</name>
    <dbReference type="NCBI Taxonomy" id="2448455"/>
    <lineage>
        <taxon>Bacteria</taxon>
        <taxon>Pseudomonadati</taxon>
        <taxon>Pseudomonadota</taxon>
        <taxon>Alphaproteobacteria</taxon>
        <taxon>Hyphomicrobiales</taxon>
        <taxon>Brucellaceae</taxon>
        <taxon>Brucella/Ochrobactrum group</taxon>
        <taxon>Ochrobactrum</taxon>
    </lineage>
</organism>
<dbReference type="EMBL" id="OOFM01000004">
    <property type="protein sequence ID" value="SPL62841.1"/>
    <property type="molecule type" value="Genomic_DNA"/>
</dbReference>
<dbReference type="Proteomes" id="UP000246073">
    <property type="component" value="Unassembled WGS sequence"/>
</dbReference>
<gene>
    <name evidence="1" type="ORF">OHAE_2773</name>
</gene>
<sequence>MIGRDRLRMMRETKGEVSASPFLCAVRATPNGDYLDECLFYNQNRFQRRLSAARLTTLLRFAESCLKF</sequence>
<dbReference type="AlphaFoldDB" id="A0A2P9HFI1"/>
<evidence type="ECO:0000313" key="2">
    <source>
        <dbReference type="Proteomes" id="UP000246073"/>
    </source>
</evidence>
<reference evidence="2" key="1">
    <citation type="submission" date="2017-12" db="EMBL/GenBank/DDBJ databases">
        <authorList>
            <person name="Diaz M."/>
        </authorList>
    </citation>
    <scope>NUCLEOTIDE SEQUENCE [LARGE SCALE GENOMIC DNA]</scope>
    <source>
        <strain evidence="2">FI11154</strain>
    </source>
</reference>
<accession>A0A2P9HFI1</accession>
<protein>
    <submittedName>
        <fullName evidence="1">Uncharacterized protein</fullName>
    </submittedName>
</protein>
<proteinExistence type="predicted"/>
<evidence type="ECO:0000313" key="1">
    <source>
        <dbReference type="EMBL" id="SPL62841.1"/>
    </source>
</evidence>